<feature type="transmembrane region" description="Helical" evidence="1">
    <location>
        <begin position="60"/>
        <end position="78"/>
    </location>
</feature>
<keyword evidence="1" id="KW-0812">Transmembrane</keyword>
<accession>A0A1H1DXA5</accession>
<feature type="transmembrane region" description="Helical" evidence="1">
    <location>
        <begin position="31"/>
        <end position="48"/>
    </location>
</feature>
<evidence type="ECO:0008006" key="4">
    <source>
        <dbReference type="Google" id="ProtNLM"/>
    </source>
</evidence>
<evidence type="ECO:0000313" key="3">
    <source>
        <dbReference type="Proteomes" id="UP000199444"/>
    </source>
</evidence>
<organism evidence="2 3">
    <name type="scientific">Virgibacillus salinus</name>
    <dbReference type="NCBI Taxonomy" id="553311"/>
    <lineage>
        <taxon>Bacteria</taxon>
        <taxon>Bacillati</taxon>
        <taxon>Bacillota</taxon>
        <taxon>Bacilli</taxon>
        <taxon>Bacillales</taxon>
        <taxon>Bacillaceae</taxon>
        <taxon>Virgibacillus</taxon>
    </lineage>
</organism>
<gene>
    <name evidence="2" type="ORF">SAMN05216231_2619</name>
</gene>
<feature type="transmembrane region" description="Helical" evidence="1">
    <location>
        <begin position="7"/>
        <end position="25"/>
    </location>
</feature>
<protein>
    <recommendedName>
        <fullName evidence="4">DUF3953 domain-containing protein</fullName>
    </recommendedName>
</protein>
<dbReference type="Proteomes" id="UP000199444">
    <property type="component" value="Unassembled WGS sequence"/>
</dbReference>
<dbReference type="STRING" id="553311.SAMN05216231_2619"/>
<evidence type="ECO:0000313" key="2">
    <source>
        <dbReference type="EMBL" id="SDQ81003.1"/>
    </source>
</evidence>
<keyword evidence="3" id="KW-1185">Reference proteome</keyword>
<name>A0A1H1DXA5_9BACI</name>
<keyword evidence="1" id="KW-1133">Transmembrane helix</keyword>
<dbReference type="AlphaFoldDB" id="A0A1H1DXA5"/>
<proteinExistence type="predicted"/>
<dbReference type="EMBL" id="FNKD01000003">
    <property type="protein sequence ID" value="SDQ81003.1"/>
    <property type="molecule type" value="Genomic_DNA"/>
</dbReference>
<sequence>MRILGIVNFTLAICYLCVSLYHFFINSIDLYTNYLFPFLAFIFFLFGIEDVLKKETKPFNLYLLLSLVLFIGLGVELLKS</sequence>
<keyword evidence="1" id="KW-0472">Membrane</keyword>
<reference evidence="2 3" key="1">
    <citation type="submission" date="2016-10" db="EMBL/GenBank/DDBJ databases">
        <authorList>
            <person name="de Groot N.N."/>
        </authorList>
    </citation>
    <scope>NUCLEOTIDE SEQUENCE [LARGE SCALE GENOMIC DNA]</scope>
    <source>
        <strain evidence="2 3">CGMCC 1.10449</strain>
    </source>
</reference>
<evidence type="ECO:0000256" key="1">
    <source>
        <dbReference type="SAM" id="Phobius"/>
    </source>
</evidence>